<feature type="compositionally biased region" description="Low complexity" evidence="2">
    <location>
        <begin position="17"/>
        <end position="31"/>
    </location>
</feature>
<keyword evidence="1 6" id="KW-0560">Oxidoreductase</keyword>
<evidence type="ECO:0000259" key="3">
    <source>
        <dbReference type="Pfam" id="PF01558"/>
    </source>
</evidence>
<organism evidence="6 7">
    <name type="scientific">Blastococcus saxobsidens (strain DD2)</name>
    <dbReference type="NCBI Taxonomy" id="1146883"/>
    <lineage>
        <taxon>Bacteria</taxon>
        <taxon>Bacillati</taxon>
        <taxon>Actinomycetota</taxon>
        <taxon>Actinomycetes</taxon>
        <taxon>Geodermatophilales</taxon>
        <taxon>Geodermatophilaceae</taxon>
        <taxon>Blastococcus</taxon>
    </lineage>
</organism>
<dbReference type="Proteomes" id="UP000007517">
    <property type="component" value="Chromosome"/>
</dbReference>
<dbReference type="KEGG" id="bsd:BLASA_4433"/>
<dbReference type="RefSeq" id="WP_014378108.1">
    <property type="nucleotide sequence ID" value="NC_016943.1"/>
</dbReference>
<evidence type="ECO:0000313" key="6">
    <source>
        <dbReference type="EMBL" id="CCG05240.1"/>
    </source>
</evidence>
<dbReference type="GO" id="GO:0000287">
    <property type="term" value="F:magnesium ion binding"/>
    <property type="evidence" value="ECO:0007669"/>
    <property type="project" value="UniProtKB-ARBA"/>
</dbReference>
<dbReference type="Pfam" id="PF01558">
    <property type="entry name" value="POR"/>
    <property type="match status" value="1"/>
</dbReference>
<evidence type="ECO:0000256" key="1">
    <source>
        <dbReference type="ARBA" id="ARBA00023002"/>
    </source>
</evidence>
<dbReference type="Pfam" id="PF01855">
    <property type="entry name" value="POR_N"/>
    <property type="match status" value="1"/>
</dbReference>
<dbReference type="STRING" id="1146883.BLASA_4433"/>
<dbReference type="Gene3D" id="3.40.920.10">
    <property type="entry name" value="Pyruvate-ferredoxin oxidoreductase, PFOR, domain III"/>
    <property type="match status" value="1"/>
</dbReference>
<dbReference type="PANTHER" id="PTHR32154">
    <property type="entry name" value="PYRUVATE-FLAVODOXIN OXIDOREDUCTASE-RELATED"/>
    <property type="match status" value="1"/>
</dbReference>
<feature type="domain" description="Pyruvate/ketoisovalerate oxidoreductase catalytic" evidence="3">
    <location>
        <begin position="54"/>
        <end position="243"/>
    </location>
</feature>
<evidence type="ECO:0000259" key="5">
    <source>
        <dbReference type="Pfam" id="PF17147"/>
    </source>
</evidence>
<dbReference type="GO" id="GO:0047553">
    <property type="term" value="F:2-oxoglutarate synthase activity"/>
    <property type="evidence" value="ECO:0007669"/>
    <property type="project" value="UniProtKB-EC"/>
</dbReference>
<name>H6RPI1_BLASD</name>
<dbReference type="SUPFAM" id="SSF53323">
    <property type="entry name" value="Pyruvate-ferredoxin oxidoreductase, PFOR, domain III"/>
    <property type="match status" value="1"/>
</dbReference>
<dbReference type="InterPro" id="IPR050722">
    <property type="entry name" value="Pyruvate:ferred/Flavod_OxRd"/>
</dbReference>
<dbReference type="InterPro" id="IPR033412">
    <property type="entry name" value="PFOR_II"/>
</dbReference>
<dbReference type="EC" id="1.2.7.3" evidence="6"/>
<dbReference type="eggNOG" id="COG1014">
    <property type="taxonomic scope" value="Bacteria"/>
</dbReference>
<dbReference type="InterPro" id="IPR022367">
    <property type="entry name" value="2-oxoacid/accept_OxRdtase_asu"/>
</dbReference>
<dbReference type="GO" id="GO:0006979">
    <property type="term" value="P:response to oxidative stress"/>
    <property type="evidence" value="ECO:0007669"/>
    <property type="project" value="TreeGrafter"/>
</dbReference>
<feature type="domain" description="Pyruvate:ferredoxin oxidoreductase core" evidence="5">
    <location>
        <begin position="550"/>
        <end position="614"/>
    </location>
</feature>
<dbReference type="InterPro" id="IPR002869">
    <property type="entry name" value="Pyrv_flavodox_OxRed_cen"/>
</dbReference>
<feature type="domain" description="Pyruvate flavodoxin/ferredoxin oxidoreductase pyrimidine binding" evidence="4">
    <location>
        <begin position="290"/>
        <end position="510"/>
    </location>
</feature>
<dbReference type="CDD" id="cd07034">
    <property type="entry name" value="TPP_PYR_PFOR_IOR-alpha_like"/>
    <property type="match status" value="1"/>
</dbReference>
<dbReference type="eggNOG" id="COG0674">
    <property type="taxonomic scope" value="Bacteria"/>
</dbReference>
<keyword evidence="7" id="KW-1185">Reference proteome</keyword>
<dbReference type="Gene3D" id="3.40.50.970">
    <property type="match status" value="1"/>
</dbReference>
<dbReference type="FunFam" id="3.40.920.10:FF:000002">
    <property type="entry name" value="2-oxoglutarate oxidoreductase, alpha subunit"/>
    <property type="match status" value="1"/>
</dbReference>
<evidence type="ECO:0000259" key="4">
    <source>
        <dbReference type="Pfam" id="PF01855"/>
    </source>
</evidence>
<dbReference type="SUPFAM" id="SSF52518">
    <property type="entry name" value="Thiamin diphosphate-binding fold (THDP-binding)"/>
    <property type="match status" value="1"/>
</dbReference>
<protein>
    <submittedName>
        <fullName evidence="6">2-oxoacid:ferredoxin oxidoreductase, alpha subunit</fullName>
        <ecNumber evidence="6">1.2.7.3</ecNumber>
    </submittedName>
</protein>
<reference evidence="6 7" key="1">
    <citation type="journal article" date="2012" name="J. Bacteriol.">
        <title>Genome Sequence of Blastococcus saxobsidens DD2, a Stone-Inhabiting Bacterium.</title>
        <authorList>
            <person name="Chouaia B."/>
            <person name="Crotti E."/>
            <person name="Brusetti L."/>
            <person name="Daffonchio D."/>
            <person name="Essoussi I."/>
            <person name="Nouioui I."/>
            <person name="Sbissi I."/>
            <person name="Ghodhbane-Gtari F."/>
            <person name="Gtari M."/>
            <person name="Vacherie B."/>
            <person name="Barbe V."/>
            <person name="Medigue C."/>
            <person name="Gury J."/>
            <person name="Pujic P."/>
            <person name="Normand P."/>
        </authorList>
    </citation>
    <scope>NUCLEOTIDE SEQUENCE [LARGE SCALE GENOMIC DNA]</scope>
    <source>
        <strain evidence="6 7">DD2</strain>
    </source>
</reference>
<feature type="region of interest" description="Disordered" evidence="2">
    <location>
        <begin position="1"/>
        <end position="31"/>
    </location>
</feature>
<evidence type="ECO:0000313" key="7">
    <source>
        <dbReference type="Proteomes" id="UP000007517"/>
    </source>
</evidence>
<dbReference type="EMBL" id="FO117623">
    <property type="protein sequence ID" value="CCG05240.1"/>
    <property type="molecule type" value="Genomic_DNA"/>
</dbReference>
<gene>
    <name evidence="6" type="primary">korA</name>
    <name evidence="6" type="ordered locus">BLASA_4433</name>
</gene>
<dbReference type="NCBIfam" id="TIGR03710">
    <property type="entry name" value="OAFO_sf"/>
    <property type="match status" value="1"/>
</dbReference>
<dbReference type="InterPro" id="IPR009014">
    <property type="entry name" value="Transketo_C/PFOR_II"/>
</dbReference>
<dbReference type="SUPFAM" id="SSF52922">
    <property type="entry name" value="TK C-terminal domain-like"/>
    <property type="match status" value="1"/>
</dbReference>
<evidence type="ECO:0000256" key="2">
    <source>
        <dbReference type="SAM" id="MobiDB-lite"/>
    </source>
</evidence>
<dbReference type="Pfam" id="PF17147">
    <property type="entry name" value="PFOR_II"/>
    <property type="match status" value="1"/>
</dbReference>
<accession>H6RPI1</accession>
<dbReference type="InterPro" id="IPR002880">
    <property type="entry name" value="Pyrv_Fd/Flavodoxin_OxRdtase_N"/>
</dbReference>
<proteinExistence type="predicted"/>
<dbReference type="InterPro" id="IPR029061">
    <property type="entry name" value="THDP-binding"/>
</dbReference>
<sequence>MEVEPLMTGTNSTAAPSHSSGAVTTTVSSSAPGGLVKSVVELDRVVIRLAGDSGDGMQLTGNRFTSETASFGNDLKTLPNFPAEIRAPTGTLPGVSSFQLQFADHDVMTPGDAPDVLVAMNPAALKANLAELPGGGLLIVDADEFTPRNLAKVGYATNPLEDGSLEGWQTVSVPLTSMTLDALADSGLGKKEAERSKNMFTLGLLSWMYHRPTEGTIRFLERTFRRKPEIAAANIAAFRAGYNYGDTTEAFAVSYEIKPAPMKPGRYRNISGNQALALGLVAAGQRSGLPVFLGAYPITPASDILHELSRHKSFGVRTFQAEDEISGIGAALGASFGGALGITTTSGPGVALKGETIGLAVMTELPLVIVDVQRGGPSTGLPTKTEQSDLLQAMFGRNGEAPVPVIAPRSPGDCFDAAVEAARIALTYRTPVMLLSDGYLANGAEPWAIPDADSLPDLKPAVGFATEPNGEEGEFLPYLRDPETLARAWAIPGTAGMQHRIGGLEKADKTGNISYDPANHDFMTRTRQAKIDGIAASIPPTDVEDPDGDARVAVIGWGSTYGPIGAACRRIRTSGRKVAQIHLRHINPFPADLGEVLARYDRVICPEMNLGQLALLLRAKYLVDVRSHTQVRGMPFRSAELAAVIQDAIDTGNPAAVNTDAVNGALQ</sequence>
<dbReference type="PANTHER" id="PTHR32154:SF20">
    <property type="entry name" value="2-OXOGLUTARATE OXIDOREDUCTASE SUBUNIT KORA"/>
    <property type="match status" value="1"/>
</dbReference>
<dbReference type="Gene3D" id="3.40.50.920">
    <property type="match status" value="1"/>
</dbReference>
<dbReference type="HOGENOM" id="CLU_017038_1_0_11"/>
<dbReference type="InterPro" id="IPR019752">
    <property type="entry name" value="Pyrv/ketoisovalerate_OxRed_cat"/>
</dbReference>
<dbReference type="FunFam" id="3.40.50.970:FF:000022">
    <property type="entry name" value="2-oxoglutarate ferredoxin oxidoreductase alpha subunit"/>
    <property type="match status" value="1"/>
</dbReference>
<reference evidence="7" key="2">
    <citation type="submission" date="2012-02" db="EMBL/GenBank/DDBJ databases">
        <title>Complete genome sequence of Blastococcus saxobsidens strain DD2.</title>
        <authorList>
            <person name="Genoscope."/>
        </authorList>
    </citation>
    <scope>NUCLEOTIDE SEQUENCE [LARGE SCALE GENOMIC DNA]</scope>
    <source>
        <strain evidence="7">DD2</strain>
    </source>
</reference>
<dbReference type="AlphaFoldDB" id="H6RPI1"/>